<reference evidence="3 4" key="1">
    <citation type="submission" date="2019-09" db="EMBL/GenBank/DDBJ databases">
        <title>Whole genome shotgun sequencing (WGS) of Ellagibacter isourolithinifaciens DSM 104140(T) and Adlercreutzia muris DSM 29508(T).</title>
        <authorList>
            <person name="Stoll D.A."/>
            <person name="Danylec N."/>
            <person name="Huch M."/>
        </authorList>
    </citation>
    <scope>NUCLEOTIDE SEQUENCE [LARGE SCALE GENOMIC DNA]</scope>
    <source>
        <strain evidence="3 4">DSM 104140</strain>
    </source>
</reference>
<keyword evidence="2" id="KW-0472">Membrane</keyword>
<keyword evidence="2" id="KW-0812">Transmembrane</keyword>
<proteinExistence type="predicted"/>
<dbReference type="GeneID" id="98657064"/>
<feature type="region of interest" description="Disordered" evidence="1">
    <location>
        <begin position="361"/>
        <end position="394"/>
    </location>
</feature>
<feature type="transmembrane region" description="Helical" evidence="2">
    <location>
        <begin position="412"/>
        <end position="437"/>
    </location>
</feature>
<feature type="transmembrane region" description="Helical" evidence="2">
    <location>
        <begin position="469"/>
        <end position="490"/>
    </location>
</feature>
<sequence>MKRASGAGAQGVLSSRWFHLAVLALGSAFVLVGAFHGYIWFDESYSVAIANHPFSEIWRIGSGDVHPVLFYWALHALNLVFGQNILAYRLFTVLGSIALASLGYTHVRRDFGWKPGVLFTAFVLFIPYTAIMATEIRMYSWATFSVMLCALTAWRIACALREPACEGSVACVQKRAQGKRLLAGAPLSWWAVFAASSLFSAYLHYFGAMSAFMVNLLLLIFCINRAARRRGAAALGVLVASAAIQVALYVPWLLVLVRQMGVVSNTYWANMVFPVTYIEFATYPVRTSFVHFALEGSYGAVPQVVGRVLLAATLVWLCAWAIWSLVRLVKPHVLAGERAEGGSRAATGKAAGGEDFRGRAAVGSADEGSSRSANAPDEGGELPANFAPEPESPRAQRDSLSRRFALWASRDSVVPVLCALAIYLGVFAISFLASILMDSLIVYYRYLGVAIGPLLFAAVMLLSRIRSRVLVGAACAILLSVSALNMTLLVGDFYSSDNQEALDEVRQTVDRVTQENDGKAPLVVSSDIGYISLTTLAYPDVPQTYMDWQKGNWNLAYEAYSPTLTCKNSWEEIFDGYHGPIVVLGQTQNGVMSRDVEDLSKRDGFELRESGTRYRPYERAWFTVAVIDKD</sequence>
<dbReference type="EMBL" id="WAJR01000002">
    <property type="protein sequence ID" value="KAB1642399.1"/>
    <property type="molecule type" value="Genomic_DNA"/>
</dbReference>
<evidence type="ECO:0008006" key="5">
    <source>
        <dbReference type="Google" id="ProtNLM"/>
    </source>
</evidence>
<keyword evidence="2" id="KW-1133">Transmembrane helix</keyword>
<feature type="transmembrane region" description="Helical" evidence="2">
    <location>
        <begin position="181"/>
        <end position="199"/>
    </location>
</feature>
<feature type="transmembrane region" description="Helical" evidence="2">
    <location>
        <begin position="443"/>
        <end position="462"/>
    </location>
</feature>
<dbReference type="OrthoDB" id="5318634at2"/>
<protein>
    <recommendedName>
        <fullName evidence="5">Glycosyltransferase RgtA/B/C/D-like domain-containing protein</fullName>
    </recommendedName>
</protein>
<name>A0A6N6NUH1_9ACTN</name>
<feature type="transmembrane region" description="Helical" evidence="2">
    <location>
        <begin position="20"/>
        <end position="41"/>
    </location>
</feature>
<feature type="transmembrane region" description="Helical" evidence="2">
    <location>
        <begin position="116"/>
        <end position="133"/>
    </location>
</feature>
<dbReference type="AlphaFoldDB" id="A0A6N6NUH1"/>
<dbReference type="RefSeq" id="WP_158048667.1">
    <property type="nucleotide sequence ID" value="NZ_WAJR01000002.1"/>
</dbReference>
<gene>
    <name evidence="3" type="ORF">F8C90_01435</name>
</gene>
<evidence type="ECO:0000256" key="2">
    <source>
        <dbReference type="SAM" id="Phobius"/>
    </source>
</evidence>
<dbReference type="Proteomes" id="UP000468668">
    <property type="component" value="Unassembled WGS sequence"/>
</dbReference>
<comment type="caution">
    <text evidence="3">The sequence shown here is derived from an EMBL/GenBank/DDBJ whole genome shotgun (WGS) entry which is preliminary data.</text>
</comment>
<feature type="transmembrane region" description="Helical" evidence="2">
    <location>
        <begin position="205"/>
        <end position="223"/>
    </location>
</feature>
<organism evidence="3 4">
    <name type="scientific">Ellagibacter isourolithinifaciens</name>
    <dbReference type="NCBI Taxonomy" id="2137581"/>
    <lineage>
        <taxon>Bacteria</taxon>
        <taxon>Bacillati</taxon>
        <taxon>Actinomycetota</taxon>
        <taxon>Coriobacteriia</taxon>
        <taxon>Eggerthellales</taxon>
        <taxon>Eggerthellaceae</taxon>
        <taxon>Ellagibacter</taxon>
    </lineage>
</organism>
<evidence type="ECO:0000256" key="1">
    <source>
        <dbReference type="SAM" id="MobiDB-lite"/>
    </source>
</evidence>
<feature type="transmembrane region" description="Helical" evidence="2">
    <location>
        <begin position="235"/>
        <end position="257"/>
    </location>
</feature>
<keyword evidence="4" id="KW-1185">Reference proteome</keyword>
<feature type="transmembrane region" description="Helical" evidence="2">
    <location>
        <begin position="139"/>
        <end position="160"/>
    </location>
</feature>
<feature type="transmembrane region" description="Helical" evidence="2">
    <location>
        <begin position="304"/>
        <end position="326"/>
    </location>
</feature>
<feature type="transmembrane region" description="Helical" evidence="2">
    <location>
        <begin position="85"/>
        <end position="104"/>
    </location>
</feature>
<evidence type="ECO:0000313" key="4">
    <source>
        <dbReference type="Proteomes" id="UP000468668"/>
    </source>
</evidence>
<accession>A0A6N6NUH1</accession>
<evidence type="ECO:0000313" key="3">
    <source>
        <dbReference type="EMBL" id="KAB1642399.1"/>
    </source>
</evidence>